<dbReference type="Pfam" id="PF18276">
    <property type="entry name" value="TcA_TcB_BD"/>
    <property type="match status" value="1"/>
</dbReference>
<dbReference type="AlphaFoldDB" id="A0A1B8YCZ5"/>
<name>A0A1B8YCZ5_9GAMM</name>
<protein>
    <recommendedName>
        <fullName evidence="2">Tc toxin complex TcA C-terminal TcB-binding domain-containing protein</fullName>
    </recommendedName>
</protein>
<evidence type="ECO:0000259" key="2">
    <source>
        <dbReference type="Pfam" id="PF18276"/>
    </source>
</evidence>
<dbReference type="Proteomes" id="UP000092665">
    <property type="component" value="Unassembled WGS sequence"/>
</dbReference>
<dbReference type="PATRIC" id="fig|29488.15.peg.4491"/>
<dbReference type="EMBL" id="LOIC01000088">
    <property type="protein sequence ID" value="OCA53028.1"/>
    <property type="molecule type" value="Genomic_DNA"/>
</dbReference>
<keyword evidence="1" id="KW-0175">Coiled coil</keyword>
<feature type="coiled-coil region" evidence="1">
    <location>
        <begin position="765"/>
        <end position="792"/>
    </location>
</feature>
<keyword evidence="4" id="KW-1185">Reference proteome</keyword>
<reference evidence="4" key="1">
    <citation type="submission" date="2015-11" db="EMBL/GenBank/DDBJ databases">
        <authorList>
            <person name="Tobias N.J."/>
            <person name="Mishra B."/>
            <person name="Gupta D.K."/>
            <person name="Thines M."/>
            <person name="Stinear T.P."/>
            <person name="Bode H.B."/>
        </authorList>
    </citation>
    <scope>NUCLEOTIDE SEQUENCE [LARGE SCALE GENOMIC DNA]</scope>
    <source>
        <strain evidence="4">PB45.5</strain>
    </source>
</reference>
<evidence type="ECO:0000313" key="3">
    <source>
        <dbReference type="EMBL" id="OCA53028.1"/>
    </source>
</evidence>
<dbReference type="InterPro" id="IPR040840">
    <property type="entry name" value="TcA_TcB_BD"/>
</dbReference>
<accession>A0A1B8YCZ5</accession>
<proteinExistence type="predicted"/>
<organism evidence="3 4">
    <name type="scientific">Photorhabdus namnaonensis</name>
    <dbReference type="NCBI Taxonomy" id="1851568"/>
    <lineage>
        <taxon>Bacteria</taxon>
        <taxon>Pseudomonadati</taxon>
        <taxon>Pseudomonadota</taxon>
        <taxon>Gammaproteobacteria</taxon>
        <taxon>Enterobacterales</taxon>
        <taxon>Morganellaceae</taxon>
        <taxon>Photorhabdus</taxon>
    </lineage>
</organism>
<comment type="caution">
    <text evidence="3">The sequence shown here is derived from an EMBL/GenBank/DDBJ whole genome shotgun (WGS) entry which is preliminary data.</text>
</comment>
<gene>
    <name evidence="3" type="ORF">Phpb_04080</name>
</gene>
<evidence type="ECO:0000256" key="1">
    <source>
        <dbReference type="SAM" id="Coils"/>
    </source>
</evidence>
<evidence type="ECO:0000313" key="4">
    <source>
        <dbReference type="Proteomes" id="UP000092665"/>
    </source>
</evidence>
<sequence>MQHQYAGSAKYITLKPEEDNAPTLEIKAKLNADKTKIILTGTNTGIKRNPKGLGTRDWSKYFLEYIMEEFPPISQKLLWSIKSQDFPITVDVPAGNTTSKTFNCQWQGKKPPTETLTIYYGGRQLFDLSPDEWKDNKITKSSDVKWINDPVFQAGTQWNTESAKRLAISVKGEAIFDSIDFNIQDVWEYTESKLVLEVFTSSSEKMLADSITQLNGKATTGEITFPIESGVNNYTFVLIATQEVRVDSYKGKKEYFEEIYSEYSLTIEEIDKLPPITLRRNNQQAQYLDIQTLKFPYPSIRLNTLFGTQLVARATQSIERVLAWDTQWLSEPPLDTGSQVTPVDFRGANGQYFWELFFHLPFLVSHRLSVERRYYDARRWFFGYLFDPYGSRLWNSRPLNENGSHLPSSVSIDDPNVVAYSLPVYYQKALFQSLITLWTQEGDNLYRQLTRDSLNEASLCYQQALQLLGTLPESLSATRWHPISLEKIKTTFKPSVRAVDSFFVSPFNTRLIEHQKTLESRLYNLRHGLTLDGKVLPLPLYAESEDAETLARRRSGNIVSTLNNSLQQIPPYRFPIILKRAGEAVKQLIQLGHRLLSAIESEVNAEQEVLEQSQIIRLSAFAIELQQEAIQIAQAGKAALEESKNMAQQRYEHYYGLYEENLSIPEILALEFKTLSEIARMGAIPFYIMGSVVETLPKIFGMAFGGSEPASPLIRAAFIAEVTGQAIGITADRIQDGANYARRRQDWEIEWKQAQSELNIIDKQLKEQELLIKTAQISLREAQAQRNAATELYEFMTTGFLIVPTYQWLMGRLSALYAPAYDAVLSLCLMAEAGWRYEVGDYQSQGFIKTNAWNDSYRGLLAGESLQLDLQQMEAAWLQRHERRLNIKKTFSLSALSSIAEITNQIDKKQALNFTLDAKAFDKNYPGHYLRQIKRVSVSLSLESAGTDPVVIPEICAILTQTGSSTLVDTDIEGVNWLYDPTRKAGNNRNIKTNLRAQQQIALSSVQEDDGRVATENWLCTLMFDDGRYLPFEGTGAVSTWNLKFPDRQIIDKVLKGSDGKWKLKDILIHLHYTALDGGNQFAKEVIDKLAEKENGSET</sequence>
<feature type="domain" description="Tc toxin complex TcA C-terminal TcB-binding" evidence="2">
    <location>
        <begin position="763"/>
        <end position="1075"/>
    </location>
</feature>